<dbReference type="Gene3D" id="3.40.50.1820">
    <property type="entry name" value="alpha/beta hydrolase"/>
    <property type="match status" value="1"/>
</dbReference>
<dbReference type="CDD" id="cd15482">
    <property type="entry name" value="Sialidase_non-viral"/>
    <property type="match status" value="1"/>
</dbReference>
<organism evidence="7 8">
    <name type="scientific">Rhodopirellula islandica</name>
    <dbReference type="NCBI Taxonomy" id="595434"/>
    <lineage>
        <taxon>Bacteria</taxon>
        <taxon>Pseudomonadati</taxon>
        <taxon>Planctomycetota</taxon>
        <taxon>Planctomycetia</taxon>
        <taxon>Pirellulales</taxon>
        <taxon>Pirellulaceae</taxon>
        <taxon>Rhodopirellula</taxon>
    </lineage>
</organism>
<dbReference type="SUPFAM" id="SSF53474">
    <property type="entry name" value="alpha/beta-Hydrolases"/>
    <property type="match status" value="1"/>
</dbReference>
<dbReference type="AlphaFoldDB" id="A0A0J1B989"/>
<evidence type="ECO:0000259" key="6">
    <source>
        <dbReference type="Pfam" id="PF13088"/>
    </source>
</evidence>
<feature type="domain" description="Sialidase" evidence="6">
    <location>
        <begin position="121"/>
        <end position="355"/>
    </location>
</feature>
<evidence type="ECO:0000256" key="1">
    <source>
        <dbReference type="ARBA" id="ARBA00000427"/>
    </source>
</evidence>
<name>A0A0J1B989_RHOIS</name>
<dbReference type="GO" id="GO:0006689">
    <property type="term" value="P:ganglioside catabolic process"/>
    <property type="evidence" value="ECO:0007669"/>
    <property type="project" value="TreeGrafter"/>
</dbReference>
<dbReference type="InterPro" id="IPR001375">
    <property type="entry name" value="Peptidase_S9_cat"/>
</dbReference>
<evidence type="ECO:0000313" key="8">
    <source>
        <dbReference type="Proteomes" id="UP000036367"/>
    </source>
</evidence>
<dbReference type="PANTHER" id="PTHR10628:SF30">
    <property type="entry name" value="EXO-ALPHA-SIALIDASE"/>
    <property type="match status" value="1"/>
</dbReference>
<dbReference type="Proteomes" id="UP000036367">
    <property type="component" value="Unassembled WGS sequence"/>
</dbReference>
<evidence type="ECO:0000256" key="4">
    <source>
        <dbReference type="SAM" id="MobiDB-lite"/>
    </source>
</evidence>
<dbReference type="InterPro" id="IPR029058">
    <property type="entry name" value="AB_hydrolase_fold"/>
</dbReference>
<evidence type="ECO:0000256" key="2">
    <source>
        <dbReference type="ARBA" id="ARBA00009348"/>
    </source>
</evidence>
<dbReference type="Pfam" id="PF00326">
    <property type="entry name" value="Peptidase_S9"/>
    <property type="match status" value="1"/>
</dbReference>
<proteinExistence type="inferred from homology"/>
<dbReference type="GO" id="GO:0008236">
    <property type="term" value="F:serine-type peptidase activity"/>
    <property type="evidence" value="ECO:0007669"/>
    <property type="project" value="InterPro"/>
</dbReference>
<dbReference type="Pfam" id="PF13088">
    <property type="entry name" value="BNR_2"/>
    <property type="match status" value="1"/>
</dbReference>
<dbReference type="InterPro" id="IPR036278">
    <property type="entry name" value="Sialidase_sf"/>
</dbReference>
<dbReference type="GO" id="GO:0006508">
    <property type="term" value="P:proteolysis"/>
    <property type="evidence" value="ECO:0007669"/>
    <property type="project" value="InterPro"/>
</dbReference>
<keyword evidence="7" id="KW-0326">Glycosidase</keyword>
<gene>
    <name evidence="7" type="ORF">RISK_004991</name>
</gene>
<dbReference type="SUPFAM" id="SSF50939">
    <property type="entry name" value="Sialidases"/>
    <property type="match status" value="2"/>
</dbReference>
<keyword evidence="7" id="KW-0378">Hydrolase</keyword>
<comment type="caution">
    <text evidence="7">The sequence shown here is derived from an EMBL/GenBank/DDBJ whole genome shotgun (WGS) entry which is preliminary data.</text>
</comment>
<reference evidence="7" key="1">
    <citation type="submission" date="2015-05" db="EMBL/GenBank/DDBJ databases">
        <title>Permanent draft genome of Rhodopirellula islandicus K833.</title>
        <authorList>
            <person name="Kizina J."/>
            <person name="Richter M."/>
            <person name="Glockner F.O."/>
            <person name="Harder J."/>
        </authorList>
    </citation>
    <scope>NUCLEOTIDE SEQUENCE [LARGE SCALE GENOMIC DNA]</scope>
    <source>
        <strain evidence="7">K833</strain>
    </source>
</reference>
<dbReference type="PANTHER" id="PTHR10628">
    <property type="entry name" value="SIALIDASE"/>
    <property type="match status" value="1"/>
</dbReference>
<dbReference type="InterPro" id="IPR011040">
    <property type="entry name" value="Sialidase"/>
</dbReference>
<sequence>MPRPTMISHARSLLAFPAFLVGTLICITGVAQRPPTGVPAGVEKILRIEPRTGNARNSEGDFVRLKDGRLLLVYTKFVGAGDHAPAELVSRVSNDNGVTWTKEDVPVIERGADDSNLMSVSLLRLQDGRIGLFYIRKYDPTPEANHLFLNDILMRTSSDEGETWSDPTRIVPKEIPSYQILNNDRVIQLRSGRLVAPLAVHYQVGWPGYRKSAEMVCYLSDDGGATWQRSKSALSSESLAQEPGVVELSDGRLMMFCRSGDCQLLSYSNDQGETWSELTRSSFTQPTVSPASIERIPSTGDLLMLWNNGDDDLAKKQPVGRRPFTAAISKDDGKTWQNIRNVGTDPEGWYCYTAIEFVDDHVLLAHCEYPRLNSLQVTRIPVSWFYEGDEVSTTDGQNAENLNTDDLDYSVSLEVAEEGFEGKECWVHARVGVIPTQNSDPTAVMTTQKLLLSGSDVFYRLHESRQSAGSDTWSKLSPIDSFSRQMFQRDIIPRGGEGSQDLLQEGDETTVCDFVPQWHAASQRLLGIGQTVWYRNNRVMHVRPRGIAYGVVNPENQTWNDWKVVELPDEPRFRNAGSGSAQRVDLPGGDVLVPVYCKEPHQKQFSSIIVRCRFDGETLHYIDHGNALTIPVDRGLYEPSLTHFDGRFYLTLRNDQHGYVAVSDDGLNFETAQRWTFDDGQELGNYNTQQHWVTHSDGLFLVYTRRGANNDHVFRHRAPLFIAQVDPETLQVIRSTERVLVPEHGARLGNFGVTRYSENETWVTVAEWMQPAGVEKHGSNNRIYIAKLKWNQPNQLASQKSPPGIKADPTAYSQPPKSLADEFGAYRSPLIFDDGTQVTKANQWPPRREEIRSRWESMLGTWPALISDPQARIIDTTQDDSLTKHTVEFHWTPNEKTTGYLLIPNTERSEANGLPAVLTVYYEPETAIGEGKPHRDFALQLARRGFVTLSIGTTEATQAKTYSLYHPSLDDASVQPLSMLACAAANAWQVLADRPEVDSNRIGVVGHSFGGKWAMFAACLSERFACGAWSDPGIVFDESMSGVNYWEPWYLGYHSRPWRKRGLITADNPARGLYPKLVAKGHDLHELHALMAPRPFLVSGGSADPIRRWEALNHCVAINQLLGHDDRVAMTNRPDHSPNADSNSVIFAFFERHLATNKQPL</sequence>
<dbReference type="PATRIC" id="fig|595434.4.peg.4735"/>
<evidence type="ECO:0000313" key="7">
    <source>
        <dbReference type="EMBL" id="KLU03021.1"/>
    </source>
</evidence>
<evidence type="ECO:0000259" key="5">
    <source>
        <dbReference type="Pfam" id="PF00326"/>
    </source>
</evidence>
<protein>
    <recommendedName>
        <fullName evidence="3">exo-alpha-sialidase</fullName>
        <ecNumber evidence="3">3.2.1.18</ecNumber>
    </recommendedName>
</protein>
<dbReference type="InterPro" id="IPR026856">
    <property type="entry name" value="Sialidase_fam"/>
</dbReference>
<dbReference type="RefSeq" id="WP_236696498.1">
    <property type="nucleotide sequence ID" value="NZ_LECT01000042.1"/>
</dbReference>
<evidence type="ECO:0000256" key="3">
    <source>
        <dbReference type="ARBA" id="ARBA00012733"/>
    </source>
</evidence>
<keyword evidence="8" id="KW-1185">Reference proteome</keyword>
<dbReference type="GO" id="GO:0005737">
    <property type="term" value="C:cytoplasm"/>
    <property type="evidence" value="ECO:0007669"/>
    <property type="project" value="TreeGrafter"/>
</dbReference>
<dbReference type="GO" id="GO:0016020">
    <property type="term" value="C:membrane"/>
    <property type="evidence" value="ECO:0007669"/>
    <property type="project" value="TreeGrafter"/>
</dbReference>
<dbReference type="Gene3D" id="2.120.10.10">
    <property type="match status" value="2"/>
</dbReference>
<accession>A0A0J1B989</accession>
<dbReference type="GO" id="GO:0009313">
    <property type="term" value="P:oligosaccharide catabolic process"/>
    <property type="evidence" value="ECO:0007669"/>
    <property type="project" value="TreeGrafter"/>
</dbReference>
<dbReference type="STRING" id="595434.RISK_004991"/>
<feature type="domain" description="Peptidase S9 prolyl oligopeptidase catalytic" evidence="5">
    <location>
        <begin position="986"/>
        <end position="1058"/>
    </location>
</feature>
<feature type="region of interest" description="Disordered" evidence="4">
    <location>
        <begin position="795"/>
        <end position="816"/>
    </location>
</feature>
<dbReference type="GO" id="GO:0004308">
    <property type="term" value="F:exo-alpha-sialidase activity"/>
    <property type="evidence" value="ECO:0007669"/>
    <property type="project" value="UniProtKB-EC"/>
</dbReference>
<comment type="catalytic activity">
    <reaction evidence="1">
        <text>Hydrolysis of alpha-(2-&gt;3)-, alpha-(2-&gt;6)-, alpha-(2-&gt;8)- glycosidic linkages of terminal sialic acid residues in oligosaccharides, glycoproteins, glycolipids, colominic acid and synthetic substrates.</text>
        <dbReference type="EC" id="3.2.1.18"/>
    </reaction>
</comment>
<dbReference type="EMBL" id="LECT01000042">
    <property type="protein sequence ID" value="KLU03021.1"/>
    <property type="molecule type" value="Genomic_DNA"/>
</dbReference>
<dbReference type="EC" id="3.2.1.18" evidence="3"/>
<comment type="similarity">
    <text evidence="2">Belongs to the glycosyl hydrolase 33 family.</text>
</comment>